<name>A0A3B3ZS69_9GOBI</name>
<dbReference type="Gene3D" id="3.90.550.10">
    <property type="entry name" value="Spore Coat Polysaccharide Biosynthesis Protein SpsA, Chain A"/>
    <property type="match status" value="1"/>
</dbReference>
<evidence type="ECO:0000259" key="2">
    <source>
        <dbReference type="Pfam" id="PF00535"/>
    </source>
</evidence>
<reference evidence="3" key="1">
    <citation type="submission" date="2025-08" db="UniProtKB">
        <authorList>
            <consortium name="Ensembl"/>
        </authorList>
    </citation>
    <scope>IDENTIFICATION</scope>
</reference>
<proteinExistence type="predicted"/>
<evidence type="ECO:0000313" key="3">
    <source>
        <dbReference type="Ensembl" id="ENSPMGP00000007344.1"/>
    </source>
</evidence>
<dbReference type="Pfam" id="PF00535">
    <property type="entry name" value="Glycos_transf_2"/>
    <property type="match status" value="1"/>
</dbReference>
<dbReference type="Proteomes" id="UP000261520">
    <property type="component" value="Unplaced"/>
</dbReference>
<sequence>MSLCIRALFRRRTVCLWGLLLGFAALSLTLTDLLNQSQYRDWTQGESTAPVPPLRFASPPELEVMVDSRDAASQRGVKVPLDSLQEDQLLSVPTLGAQHSTQKRSYKLLMPRAVKEPRGSAHVTHAQHGPQSAWRQSVPLRRSLPESRAPGCLGGQYPQTLPSVSMVLCFRDPPLSSLLQTVHSVLHTAPPLLLQEVLLLDDHSHSGELRRALPQYVSHLRGVRLIRSPRPLGPGRCRSLGASRATGDVLVFMDPRSEPHTGWLEPLLERVAQDRTLVVSPLLDVLDAQSRKYSASPWPLRGVWDWRLDFHWDPSSPPNCGSTMLLQLCVPFRSPALGGEVLAVDRLFFNRLGAYDPGTVAWSLQQVELSFRVWSCGGALEVVPCSRVALRRGHSALYEEPDPEQLQQDRVRVAEAWMGPYKEVFYRRSTLAHSIRQVEAPNVTAWLQMQKTLGCKDFSWYLSSVSPDLHVPQDLPGLSGEVLHSIMSNQTGTHDRLLTHYSSGQMRWGPRADLCLDLPSHHLLLSPCGTQTAPPASQHWSYRKVWRPSVQVD</sequence>
<dbReference type="Ensembl" id="ENSPMGT00000007818.1">
    <property type="protein sequence ID" value="ENSPMGP00000007344.1"/>
    <property type="gene ID" value="ENSPMGG00000006089.1"/>
</dbReference>
<evidence type="ECO:0000313" key="4">
    <source>
        <dbReference type="Proteomes" id="UP000261520"/>
    </source>
</evidence>
<dbReference type="AlphaFoldDB" id="A0A3B3ZS69"/>
<protein>
    <recommendedName>
        <fullName evidence="2">Glycosyltransferase 2-like domain-containing protein</fullName>
    </recommendedName>
</protein>
<organism evidence="3 4">
    <name type="scientific">Periophthalmus magnuspinnatus</name>
    <dbReference type="NCBI Taxonomy" id="409849"/>
    <lineage>
        <taxon>Eukaryota</taxon>
        <taxon>Metazoa</taxon>
        <taxon>Chordata</taxon>
        <taxon>Craniata</taxon>
        <taxon>Vertebrata</taxon>
        <taxon>Euteleostomi</taxon>
        <taxon>Actinopterygii</taxon>
        <taxon>Neopterygii</taxon>
        <taxon>Teleostei</taxon>
        <taxon>Neoteleostei</taxon>
        <taxon>Acanthomorphata</taxon>
        <taxon>Gobiaria</taxon>
        <taxon>Gobiiformes</taxon>
        <taxon>Gobioidei</taxon>
        <taxon>Gobiidae</taxon>
        <taxon>Oxudercinae</taxon>
        <taxon>Periophthalmus</taxon>
    </lineage>
</organism>
<reference evidence="3" key="2">
    <citation type="submission" date="2025-09" db="UniProtKB">
        <authorList>
            <consortium name="Ensembl"/>
        </authorList>
    </citation>
    <scope>IDENTIFICATION</scope>
</reference>
<keyword evidence="1" id="KW-1015">Disulfide bond</keyword>
<accession>A0A3B3ZS69</accession>
<dbReference type="PANTHER" id="PTHR11675:SF36">
    <property type="entry name" value="POLYPEPTIDE N-ACETYLGALACTOSAMINYLTRANSFERASE 15"/>
    <property type="match status" value="1"/>
</dbReference>
<dbReference type="PANTHER" id="PTHR11675">
    <property type="entry name" value="N-ACETYLGALACTOSAMINYLTRANSFERASE"/>
    <property type="match status" value="1"/>
</dbReference>
<evidence type="ECO:0000256" key="1">
    <source>
        <dbReference type="ARBA" id="ARBA00023157"/>
    </source>
</evidence>
<feature type="domain" description="Glycosyltransferase 2-like" evidence="2">
    <location>
        <begin position="175"/>
        <end position="296"/>
    </location>
</feature>
<dbReference type="GO" id="GO:0004653">
    <property type="term" value="F:polypeptide N-acetylgalactosaminyltransferase activity"/>
    <property type="evidence" value="ECO:0007669"/>
    <property type="project" value="TreeGrafter"/>
</dbReference>
<dbReference type="GO" id="GO:0005794">
    <property type="term" value="C:Golgi apparatus"/>
    <property type="evidence" value="ECO:0007669"/>
    <property type="project" value="TreeGrafter"/>
</dbReference>
<dbReference type="InterPro" id="IPR029044">
    <property type="entry name" value="Nucleotide-diphossugar_trans"/>
</dbReference>
<dbReference type="InterPro" id="IPR001173">
    <property type="entry name" value="Glyco_trans_2-like"/>
</dbReference>
<dbReference type="GO" id="GO:0006493">
    <property type="term" value="P:protein O-linked glycosylation"/>
    <property type="evidence" value="ECO:0007669"/>
    <property type="project" value="TreeGrafter"/>
</dbReference>
<dbReference type="STRING" id="409849.ENSPMGP00000007344"/>
<dbReference type="SUPFAM" id="SSF53448">
    <property type="entry name" value="Nucleotide-diphospho-sugar transferases"/>
    <property type="match status" value="1"/>
</dbReference>
<keyword evidence="4" id="KW-1185">Reference proteome</keyword>